<dbReference type="InterPro" id="IPR043504">
    <property type="entry name" value="Peptidase_S1_PA_chymotrypsin"/>
</dbReference>
<evidence type="ECO:0000313" key="2">
    <source>
        <dbReference type="EMBL" id="MFC2993376.1"/>
    </source>
</evidence>
<dbReference type="InterPro" id="IPR009003">
    <property type="entry name" value="Peptidase_S1_PA"/>
</dbReference>
<dbReference type="PRINTS" id="PR00834">
    <property type="entry name" value="PROTEASES2C"/>
</dbReference>
<dbReference type="EMBL" id="JBHRSQ010000033">
    <property type="protein sequence ID" value="MFC2993376.1"/>
    <property type="molecule type" value="Genomic_DNA"/>
</dbReference>
<evidence type="ECO:0000256" key="1">
    <source>
        <dbReference type="SAM" id="SignalP"/>
    </source>
</evidence>
<gene>
    <name evidence="2" type="ORF">ACFODV_15255</name>
</gene>
<dbReference type="GO" id="GO:0006508">
    <property type="term" value="P:proteolysis"/>
    <property type="evidence" value="ECO:0007669"/>
    <property type="project" value="UniProtKB-KW"/>
</dbReference>
<name>A0ABV7B8Z8_9GAMM</name>
<comment type="caution">
    <text evidence="2">The sequence shown here is derived from an EMBL/GenBank/DDBJ whole genome shotgun (WGS) entry which is preliminary data.</text>
</comment>
<keyword evidence="2" id="KW-0378">Hydrolase</keyword>
<reference evidence="3" key="1">
    <citation type="journal article" date="2019" name="Int. J. Syst. Evol. Microbiol.">
        <title>The Global Catalogue of Microorganisms (GCM) 10K type strain sequencing project: providing services to taxonomists for standard genome sequencing and annotation.</title>
        <authorList>
            <consortium name="The Broad Institute Genomics Platform"/>
            <consortium name="The Broad Institute Genome Sequencing Center for Infectious Disease"/>
            <person name="Wu L."/>
            <person name="Ma J."/>
        </authorList>
    </citation>
    <scope>NUCLEOTIDE SEQUENCE [LARGE SCALE GENOMIC DNA]</scope>
    <source>
        <strain evidence="3">KCTC 52660</strain>
    </source>
</reference>
<dbReference type="Gene3D" id="2.40.10.10">
    <property type="entry name" value="Trypsin-like serine proteases"/>
    <property type="match status" value="2"/>
</dbReference>
<feature type="chain" id="PRO_5046948878" evidence="1">
    <location>
        <begin position="21"/>
        <end position="538"/>
    </location>
</feature>
<dbReference type="PANTHER" id="PTHR43019:SF23">
    <property type="entry name" value="PROTEASE DO-LIKE 5, CHLOROPLASTIC"/>
    <property type="match status" value="1"/>
</dbReference>
<organism evidence="2 3">
    <name type="scientific">Halomonas tibetensis</name>
    <dbReference type="NCBI Taxonomy" id="2259590"/>
    <lineage>
        <taxon>Bacteria</taxon>
        <taxon>Pseudomonadati</taxon>
        <taxon>Pseudomonadota</taxon>
        <taxon>Gammaproteobacteria</taxon>
        <taxon>Oceanospirillales</taxon>
        <taxon>Halomonadaceae</taxon>
        <taxon>Halomonas</taxon>
    </lineage>
</organism>
<dbReference type="GO" id="GO:0008233">
    <property type="term" value="F:peptidase activity"/>
    <property type="evidence" value="ECO:0007669"/>
    <property type="project" value="UniProtKB-KW"/>
</dbReference>
<protein>
    <submittedName>
        <fullName evidence="2">Serine protease</fullName>
    </submittedName>
</protein>
<dbReference type="SUPFAM" id="SSF50494">
    <property type="entry name" value="Trypsin-like serine proteases"/>
    <property type="match status" value="1"/>
</dbReference>
<feature type="signal peptide" evidence="1">
    <location>
        <begin position="1"/>
        <end position="20"/>
    </location>
</feature>
<keyword evidence="1" id="KW-0732">Signal</keyword>
<sequence length="538" mass="57230">MKILTLLFCYATLLVPAVHAQSFDVNAIAPAIVQVQTPTGAGSGSLMVEGDQVLLLTNRHVVSGERSVTIAVLLDVNEPAVPLFYADLLVFSRAYDLALYRVTSDMEGKPVSAAELLAGEHPSGYVLPRLEFAPLDRVMNRGDTIALLGYPGLAENDLVFTTGIISSVQMHEVGDDRVAGWYLTNAEMSAGNSGGVALDEQGRVIGIPTAVHTEQRTGGRLGSLLASPLASRVLEGDDLLTDWDDYTSTKGLLATDQSGRFGEHSIGGGMLGMPYRTVIVAGGSNDVSGLGSDCVGHAATQPDFLLTVTEPTEATALRFSADDASDDAVLVVQDPAGNWMCNDDAGPGTLDPALQLNQMAPGDYRIWVGSYHHGAFFNGELSLALADATRAVPMPENDGLEWQEAPYFGEVVLERFFIPDPHTVTVTSGGPVNVQEGGYGDDCVGYASRRPDARLHWSGSTQDLRIYFVPDNPGDDTTLIVNTSNADWVCNDDAHGSTLNPKVHMTEAGPGQFDIWVGSYSRSDMISGTAVSMTKCNT</sequence>
<proteinExistence type="predicted"/>
<dbReference type="RefSeq" id="WP_379760946.1">
    <property type="nucleotide sequence ID" value="NZ_JBHRSQ010000033.1"/>
</dbReference>
<keyword evidence="2" id="KW-0645">Protease</keyword>
<dbReference type="Proteomes" id="UP001595386">
    <property type="component" value="Unassembled WGS sequence"/>
</dbReference>
<dbReference type="PANTHER" id="PTHR43019">
    <property type="entry name" value="SERINE ENDOPROTEASE DEGS"/>
    <property type="match status" value="1"/>
</dbReference>
<dbReference type="Pfam" id="PF13365">
    <property type="entry name" value="Trypsin_2"/>
    <property type="match status" value="1"/>
</dbReference>
<accession>A0ABV7B8Z8</accession>
<dbReference type="InterPro" id="IPR001940">
    <property type="entry name" value="Peptidase_S1C"/>
</dbReference>
<keyword evidence="3" id="KW-1185">Reference proteome</keyword>
<evidence type="ECO:0000313" key="3">
    <source>
        <dbReference type="Proteomes" id="UP001595386"/>
    </source>
</evidence>